<keyword evidence="2" id="KW-1185">Reference proteome</keyword>
<dbReference type="Proteomes" id="UP000299102">
    <property type="component" value="Unassembled WGS sequence"/>
</dbReference>
<gene>
    <name evidence="1" type="ORF">EVAR_1019_1</name>
</gene>
<sequence>MRPMKISANSLRILTFAAKRIGAFWNFPAAKGRQPRFEMMSHQCFGGLVGGNMISNGGNGADESDEDKWATGTLTNCTEGNSGSCHFTSVFSSLLRAMIHCALAIIHHSAHSPYVHTITMASSDPASTTLQIYTPTCSYARTHG</sequence>
<reference evidence="1 2" key="1">
    <citation type="journal article" date="2019" name="Commun. Biol.">
        <title>The bagworm genome reveals a unique fibroin gene that provides high tensile strength.</title>
        <authorList>
            <person name="Kono N."/>
            <person name="Nakamura H."/>
            <person name="Ohtoshi R."/>
            <person name="Tomita M."/>
            <person name="Numata K."/>
            <person name="Arakawa K."/>
        </authorList>
    </citation>
    <scope>NUCLEOTIDE SEQUENCE [LARGE SCALE GENOMIC DNA]</scope>
</reference>
<name>A0A4C1SHA3_EUMVA</name>
<protein>
    <submittedName>
        <fullName evidence="1">Uncharacterized protein</fullName>
    </submittedName>
</protein>
<comment type="caution">
    <text evidence="1">The sequence shown here is derived from an EMBL/GenBank/DDBJ whole genome shotgun (WGS) entry which is preliminary data.</text>
</comment>
<evidence type="ECO:0000313" key="2">
    <source>
        <dbReference type="Proteomes" id="UP000299102"/>
    </source>
</evidence>
<dbReference type="AlphaFoldDB" id="A0A4C1SHA3"/>
<organism evidence="1 2">
    <name type="scientific">Eumeta variegata</name>
    <name type="common">Bagworm moth</name>
    <name type="synonym">Eumeta japonica</name>
    <dbReference type="NCBI Taxonomy" id="151549"/>
    <lineage>
        <taxon>Eukaryota</taxon>
        <taxon>Metazoa</taxon>
        <taxon>Ecdysozoa</taxon>
        <taxon>Arthropoda</taxon>
        <taxon>Hexapoda</taxon>
        <taxon>Insecta</taxon>
        <taxon>Pterygota</taxon>
        <taxon>Neoptera</taxon>
        <taxon>Endopterygota</taxon>
        <taxon>Lepidoptera</taxon>
        <taxon>Glossata</taxon>
        <taxon>Ditrysia</taxon>
        <taxon>Tineoidea</taxon>
        <taxon>Psychidae</taxon>
        <taxon>Oiketicinae</taxon>
        <taxon>Eumeta</taxon>
    </lineage>
</organism>
<proteinExistence type="predicted"/>
<evidence type="ECO:0000313" key="1">
    <source>
        <dbReference type="EMBL" id="GBP00491.1"/>
    </source>
</evidence>
<accession>A0A4C1SHA3</accession>
<dbReference type="EMBL" id="BGZK01000005">
    <property type="protein sequence ID" value="GBP00491.1"/>
    <property type="molecule type" value="Genomic_DNA"/>
</dbReference>